<sequence>MREIACDESGYEGEKLIGSTTRLFAHASVRIADPAGVLTELRARIRSPATQYKANHLLRAKHHETLAWFLGPSGPMRGNGHVFLLDKPAFVRSVAASVLGLDLADTDLAAANDALRLRRGDPLPPTAASPSFPSAAGLPSFPGAAAFREWLCEDPIGRSVLDPLVPALVAAVRQWGPVAVAHDRQTQLPPRRIDLLRERCGGDLLGFRFLDAESHPQIQLADMLAGTVRHIAETGEPRWSELIAPYLLK</sequence>
<gene>
    <name evidence="1" type="ORF">Apa02nite_097990</name>
</gene>
<comment type="caution">
    <text evidence="1">The sequence shown here is derived from an EMBL/GenBank/DDBJ whole genome shotgun (WGS) entry which is preliminary data.</text>
</comment>
<dbReference type="RefSeq" id="WP_203831253.1">
    <property type="nucleotide sequence ID" value="NZ_BAAATY010000075.1"/>
</dbReference>
<name>A0ABQ4BTR7_9ACTN</name>
<evidence type="ECO:0000313" key="2">
    <source>
        <dbReference type="Proteomes" id="UP000624709"/>
    </source>
</evidence>
<dbReference type="Proteomes" id="UP000624709">
    <property type="component" value="Unassembled WGS sequence"/>
</dbReference>
<evidence type="ECO:0008006" key="3">
    <source>
        <dbReference type="Google" id="ProtNLM"/>
    </source>
</evidence>
<keyword evidence="2" id="KW-1185">Reference proteome</keyword>
<reference evidence="1 2" key="1">
    <citation type="submission" date="2021-01" db="EMBL/GenBank/DDBJ databases">
        <title>Whole genome shotgun sequence of Actinoplanes palleronii NBRC 14916.</title>
        <authorList>
            <person name="Komaki H."/>
            <person name="Tamura T."/>
        </authorList>
    </citation>
    <scope>NUCLEOTIDE SEQUENCE [LARGE SCALE GENOMIC DNA]</scope>
    <source>
        <strain evidence="1 2">NBRC 14916</strain>
    </source>
</reference>
<accession>A0ABQ4BTR7</accession>
<evidence type="ECO:0000313" key="1">
    <source>
        <dbReference type="EMBL" id="GIE73691.1"/>
    </source>
</evidence>
<organism evidence="1 2">
    <name type="scientific">Actinoplanes palleronii</name>
    <dbReference type="NCBI Taxonomy" id="113570"/>
    <lineage>
        <taxon>Bacteria</taxon>
        <taxon>Bacillati</taxon>
        <taxon>Actinomycetota</taxon>
        <taxon>Actinomycetes</taxon>
        <taxon>Micromonosporales</taxon>
        <taxon>Micromonosporaceae</taxon>
        <taxon>Actinoplanes</taxon>
    </lineage>
</organism>
<proteinExistence type="predicted"/>
<dbReference type="EMBL" id="BOMS01000186">
    <property type="protein sequence ID" value="GIE73691.1"/>
    <property type="molecule type" value="Genomic_DNA"/>
</dbReference>
<protein>
    <recommendedName>
        <fullName evidence="3">DUF3800 domain-containing protein</fullName>
    </recommendedName>
</protein>